<dbReference type="OrthoDB" id="3367084at2759"/>
<dbReference type="Proteomes" id="UP000054845">
    <property type="component" value="Unassembled WGS sequence"/>
</dbReference>
<evidence type="ECO:0000313" key="3">
    <source>
        <dbReference type="Proteomes" id="UP000054845"/>
    </source>
</evidence>
<accession>A0A0P1BHE9</accession>
<sequence>MVTSHYVKRRSAMPEKLQGDAPPSSDNPASGMNAAAGQWRSDAQGQLVYTVTNPDASLVSEAYASSAYVDPSLAGSSPARISRQTSAEGQVTALVGAMRPRSECMSGSGSRSGSERVPWIGALLRGLPRNSTSTPPRARFSLPVRPAPNSLSSLSSPATHAMSTASTRDNALFNSEHTSGSETGDVRFGYEAGEETDGDAVSSARFSARYLSQGSRVRSEMTYGGSSSGESSASSMPATPTKLIIDDQLPSLAHINKSIPSPNGVHKRAPRLPPMPLITLTLDDGLVQRPISLTSDSSSDIEHDQLAVDRAEVLAEAVAASFYRDEIDQFTRESGFTRVDFVSLNRPPSAVTQTRLALRTFGTEDSLTRRMLDGEPPVLQSDDEGEDEQRAGTSGSAQRAASLQKHTSIPTHDSSKATVRRSRELSEEGYGSDSAEGCLEHDDFPTLPAWTPMRRPGQ</sequence>
<evidence type="ECO:0000256" key="1">
    <source>
        <dbReference type="SAM" id="MobiDB-lite"/>
    </source>
</evidence>
<feature type="region of interest" description="Disordered" evidence="1">
    <location>
        <begin position="367"/>
        <end position="458"/>
    </location>
</feature>
<organism evidence="2 3">
    <name type="scientific">Ceraceosorus bombacis</name>
    <dbReference type="NCBI Taxonomy" id="401625"/>
    <lineage>
        <taxon>Eukaryota</taxon>
        <taxon>Fungi</taxon>
        <taxon>Dikarya</taxon>
        <taxon>Basidiomycota</taxon>
        <taxon>Ustilaginomycotina</taxon>
        <taxon>Exobasidiomycetes</taxon>
        <taxon>Ceraceosorales</taxon>
        <taxon>Ceraceosoraceae</taxon>
        <taxon>Ceraceosorus</taxon>
    </lineage>
</organism>
<evidence type="ECO:0000313" key="2">
    <source>
        <dbReference type="EMBL" id="CEH15465.1"/>
    </source>
</evidence>
<protein>
    <submittedName>
        <fullName evidence="2">Uncharacterized protein</fullName>
    </submittedName>
</protein>
<feature type="compositionally biased region" description="Basic residues" evidence="1">
    <location>
        <begin position="1"/>
        <end position="11"/>
    </location>
</feature>
<name>A0A0P1BHE9_9BASI</name>
<feature type="compositionally biased region" description="Polar residues" evidence="1">
    <location>
        <begin position="391"/>
        <end position="412"/>
    </location>
</feature>
<dbReference type="AlphaFoldDB" id="A0A0P1BHE9"/>
<feature type="region of interest" description="Disordered" evidence="1">
    <location>
        <begin position="219"/>
        <end position="238"/>
    </location>
</feature>
<feature type="compositionally biased region" description="Low complexity" evidence="1">
    <location>
        <begin position="224"/>
        <end position="235"/>
    </location>
</feature>
<proteinExistence type="predicted"/>
<dbReference type="EMBL" id="CCYA01000264">
    <property type="protein sequence ID" value="CEH15465.1"/>
    <property type="molecule type" value="Genomic_DNA"/>
</dbReference>
<feature type="region of interest" description="Disordered" evidence="1">
    <location>
        <begin position="1"/>
        <end position="39"/>
    </location>
</feature>
<reference evidence="2 3" key="1">
    <citation type="submission" date="2014-09" db="EMBL/GenBank/DDBJ databases">
        <authorList>
            <person name="Magalhaes I.L.F."/>
            <person name="Oliveira U."/>
            <person name="Santos F.R."/>
            <person name="Vidigal T.H.D.A."/>
            <person name="Brescovit A.D."/>
            <person name="Santos A.J."/>
        </authorList>
    </citation>
    <scope>NUCLEOTIDE SEQUENCE [LARGE SCALE GENOMIC DNA]</scope>
</reference>
<feature type="region of interest" description="Disordered" evidence="1">
    <location>
        <begin position="127"/>
        <end position="164"/>
    </location>
</feature>
<keyword evidence="3" id="KW-1185">Reference proteome</keyword>